<keyword evidence="4" id="KW-0677">Repeat</keyword>
<proteinExistence type="predicted"/>
<feature type="non-terminal residue" evidence="9">
    <location>
        <position position="1"/>
    </location>
</feature>
<feature type="disulfide bond" evidence="8">
    <location>
        <begin position="63"/>
        <end position="78"/>
    </location>
</feature>
<feature type="non-terminal residue" evidence="9">
    <location>
        <position position="78"/>
    </location>
</feature>
<evidence type="ECO:0000256" key="2">
    <source>
        <dbReference type="ARBA" id="ARBA00004308"/>
    </source>
</evidence>
<evidence type="ECO:0000256" key="3">
    <source>
        <dbReference type="ARBA" id="ARBA00022692"/>
    </source>
</evidence>
<reference evidence="9 10" key="1">
    <citation type="submission" date="2024-11" db="EMBL/GenBank/DDBJ databases">
        <title>Chromosome-level genome assembly of the freshwater bivalve Anodonta woodiana.</title>
        <authorList>
            <person name="Chen X."/>
        </authorList>
    </citation>
    <scope>NUCLEOTIDE SEQUENCE [LARGE SCALE GENOMIC DNA]</scope>
    <source>
        <strain evidence="9">MN2024</strain>
        <tissue evidence="9">Gills</tissue>
    </source>
</reference>
<keyword evidence="10" id="KW-1185">Reference proteome</keyword>
<dbReference type="GO" id="GO:0016192">
    <property type="term" value="P:vesicle-mediated transport"/>
    <property type="evidence" value="ECO:0007669"/>
    <property type="project" value="UniProtKB-ARBA"/>
</dbReference>
<evidence type="ECO:0000256" key="6">
    <source>
        <dbReference type="ARBA" id="ARBA00023136"/>
    </source>
</evidence>
<comment type="caution">
    <text evidence="8">Lacks conserved residue(s) required for the propagation of feature annotation.</text>
</comment>
<evidence type="ECO:0000256" key="4">
    <source>
        <dbReference type="ARBA" id="ARBA00022737"/>
    </source>
</evidence>
<dbReference type="InterPro" id="IPR050685">
    <property type="entry name" value="LDLR"/>
</dbReference>
<dbReference type="SMART" id="SM00192">
    <property type="entry name" value="LDLa"/>
    <property type="match status" value="2"/>
</dbReference>
<dbReference type="PROSITE" id="PS50068">
    <property type="entry name" value="LDLRA_2"/>
    <property type="match status" value="2"/>
</dbReference>
<dbReference type="Pfam" id="PF00057">
    <property type="entry name" value="Ldl_recept_a"/>
    <property type="match status" value="2"/>
</dbReference>
<comment type="subcellular location">
    <subcellularLocation>
        <location evidence="2">Endomembrane system</location>
    </subcellularLocation>
    <subcellularLocation>
        <location evidence="1">Membrane</location>
        <topology evidence="1">Single-pass membrane protein</topology>
    </subcellularLocation>
</comment>
<dbReference type="InterPro" id="IPR002172">
    <property type="entry name" value="LDrepeatLR_classA_rpt"/>
</dbReference>
<feature type="disulfide bond" evidence="8">
    <location>
        <begin position="44"/>
        <end position="56"/>
    </location>
</feature>
<dbReference type="PANTHER" id="PTHR24270:SF8">
    <property type="entry name" value="LD11117P-RELATED"/>
    <property type="match status" value="1"/>
</dbReference>
<gene>
    <name evidence="9" type="ORF">ACJMK2_043257</name>
</gene>
<dbReference type="SUPFAM" id="SSF57424">
    <property type="entry name" value="LDL receptor-like module"/>
    <property type="match status" value="2"/>
</dbReference>
<name>A0ABD3VWD7_SINWO</name>
<keyword evidence="7 8" id="KW-1015">Disulfide bond</keyword>
<dbReference type="Gene3D" id="4.10.400.10">
    <property type="entry name" value="Low-density Lipoprotein Receptor"/>
    <property type="match status" value="2"/>
</dbReference>
<dbReference type="CDD" id="cd00112">
    <property type="entry name" value="LDLa"/>
    <property type="match status" value="2"/>
</dbReference>
<dbReference type="AlphaFoldDB" id="A0ABD3VWD7"/>
<evidence type="ECO:0000256" key="1">
    <source>
        <dbReference type="ARBA" id="ARBA00004167"/>
    </source>
</evidence>
<dbReference type="PRINTS" id="PR00261">
    <property type="entry name" value="LDLRECEPTOR"/>
</dbReference>
<dbReference type="InterPro" id="IPR036055">
    <property type="entry name" value="LDL_receptor-like_sf"/>
</dbReference>
<evidence type="ECO:0000313" key="9">
    <source>
        <dbReference type="EMBL" id="KAL3865910.1"/>
    </source>
</evidence>
<evidence type="ECO:0000313" key="10">
    <source>
        <dbReference type="Proteomes" id="UP001634394"/>
    </source>
</evidence>
<keyword evidence="6" id="KW-0472">Membrane</keyword>
<feature type="disulfide bond" evidence="8">
    <location>
        <begin position="6"/>
        <end position="18"/>
    </location>
</feature>
<accession>A0ABD3VWD7</accession>
<feature type="disulfide bond" evidence="8">
    <location>
        <begin position="51"/>
        <end position="69"/>
    </location>
</feature>
<sequence length="78" mass="8705">QGNHQCADDAFQCSDGTCISASQFCDHIENCQDSSDESCEYRTCEANEFGCNDGQCILKEELCNAERNCFDRSDETLC</sequence>
<dbReference type="PANTHER" id="PTHR24270">
    <property type="entry name" value="LOW-DENSITY LIPOPROTEIN RECEPTOR-RELATED"/>
    <property type="match status" value="1"/>
</dbReference>
<keyword evidence="3" id="KW-0812">Transmembrane</keyword>
<evidence type="ECO:0000256" key="7">
    <source>
        <dbReference type="ARBA" id="ARBA00023157"/>
    </source>
</evidence>
<dbReference type="GO" id="GO:0016020">
    <property type="term" value="C:membrane"/>
    <property type="evidence" value="ECO:0007669"/>
    <property type="project" value="UniProtKB-SubCell"/>
</dbReference>
<dbReference type="EMBL" id="JBJQND010000009">
    <property type="protein sequence ID" value="KAL3865910.1"/>
    <property type="molecule type" value="Genomic_DNA"/>
</dbReference>
<evidence type="ECO:0000256" key="8">
    <source>
        <dbReference type="PROSITE-ProRule" id="PRU00124"/>
    </source>
</evidence>
<feature type="disulfide bond" evidence="8">
    <location>
        <begin position="13"/>
        <end position="31"/>
    </location>
</feature>
<protein>
    <submittedName>
        <fullName evidence="9">Uncharacterized protein</fullName>
    </submittedName>
</protein>
<dbReference type="InterPro" id="IPR023415">
    <property type="entry name" value="LDLR_class-A_CS"/>
</dbReference>
<dbReference type="GO" id="GO:0012505">
    <property type="term" value="C:endomembrane system"/>
    <property type="evidence" value="ECO:0007669"/>
    <property type="project" value="UniProtKB-SubCell"/>
</dbReference>
<dbReference type="PROSITE" id="PS01209">
    <property type="entry name" value="LDLRA_1"/>
    <property type="match status" value="2"/>
</dbReference>
<keyword evidence="5" id="KW-1133">Transmembrane helix</keyword>
<evidence type="ECO:0000256" key="5">
    <source>
        <dbReference type="ARBA" id="ARBA00022989"/>
    </source>
</evidence>
<dbReference type="Proteomes" id="UP001634394">
    <property type="component" value="Unassembled WGS sequence"/>
</dbReference>
<organism evidence="9 10">
    <name type="scientific">Sinanodonta woodiana</name>
    <name type="common">Chinese pond mussel</name>
    <name type="synonym">Anodonta woodiana</name>
    <dbReference type="NCBI Taxonomy" id="1069815"/>
    <lineage>
        <taxon>Eukaryota</taxon>
        <taxon>Metazoa</taxon>
        <taxon>Spiralia</taxon>
        <taxon>Lophotrochozoa</taxon>
        <taxon>Mollusca</taxon>
        <taxon>Bivalvia</taxon>
        <taxon>Autobranchia</taxon>
        <taxon>Heteroconchia</taxon>
        <taxon>Palaeoheterodonta</taxon>
        <taxon>Unionida</taxon>
        <taxon>Unionoidea</taxon>
        <taxon>Unionidae</taxon>
        <taxon>Unioninae</taxon>
        <taxon>Sinanodonta</taxon>
    </lineage>
</organism>
<comment type="caution">
    <text evidence="9">The sequence shown here is derived from an EMBL/GenBank/DDBJ whole genome shotgun (WGS) entry which is preliminary data.</text>
</comment>